<dbReference type="EMBL" id="GL888206">
    <property type="protein sequence ID" value="EGI65229.1"/>
    <property type="molecule type" value="Genomic_DNA"/>
</dbReference>
<keyword evidence="2" id="KW-1185">Reference proteome</keyword>
<protein>
    <submittedName>
        <fullName evidence="1">Uncharacterized protein</fullName>
    </submittedName>
</protein>
<proteinExistence type="predicted"/>
<sequence>MLGDALCASGERIESRGRSTDDAVDDAYYRHPKQEGGWSTISLLRFEQAIEKQHEEKNPPFVVSSQRCQLPPIPFSSATVVAVSMEMCVQNLYPWRSPELPGNSRKALVELRATKERLRCESFPIPRCLLPDARLTPSSDTVPFPHESRTGAMYPGLQVQENGETNFPKKIPRSSVATNFDYKNLTLGRGTFAFDARALSGFNVKSLRATTSELAEASHDAVTRAE</sequence>
<gene>
    <name evidence="1" type="ORF">G5I_06408</name>
</gene>
<evidence type="ECO:0000313" key="1">
    <source>
        <dbReference type="EMBL" id="EGI65229.1"/>
    </source>
</evidence>
<evidence type="ECO:0000313" key="2">
    <source>
        <dbReference type="Proteomes" id="UP000007755"/>
    </source>
</evidence>
<reference evidence="1" key="1">
    <citation type="submission" date="2011-02" db="EMBL/GenBank/DDBJ databases">
        <title>The genome of the leaf-cutting ant Acromyrmex echinatior suggests key adaptations to social evolution and fungus farming.</title>
        <authorList>
            <person name="Nygaard S."/>
            <person name="Zhang G."/>
        </authorList>
    </citation>
    <scope>NUCLEOTIDE SEQUENCE</scope>
</reference>
<name>F4WKY7_ACREC</name>
<dbReference type="InParanoid" id="F4WKY7"/>
<organism evidence="2">
    <name type="scientific">Acromyrmex echinatior</name>
    <name type="common">Panamanian leafcutter ant</name>
    <name type="synonym">Acromyrmex octospinosus echinatior</name>
    <dbReference type="NCBI Taxonomy" id="103372"/>
    <lineage>
        <taxon>Eukaryota</taxon>
        <taxon>Metazoa</taxon>
        <taxon>Ecdysozoa</taxon>
        <taxon>Arthropoda</taxon>
        <taxon>Hexapoda</taxon>
        <taxon>Insecta</taxon>
        <taxon>Pterygota</taxon>
        <taxon>Neoptera</taxon>
        <taxon>Endopterygota</taxon>
        <taxon>Hymenoptera</taxon>
        <taxon>Apocrita</taxon>
        <taxon>Aculeata</taxon>
        <taxon>Formicoidea</taxon>
        <taxon>Formicidae</taxon>
        <taxon>Myrmicinae</taxon>
        <taxon>Acromyrmex</taxon>
    </lineage>
</organism>
<dbReference type="AlphaFoldDB" id="F4WKY7"/>
<dbReference type="Proteomes" id="UP000007755">
    <property type="component" value="Unassembled WGS sequence"/>
</dbReference>
<accession>F4WKY7</accession>